<reference evidence="3 4" key="1">
    <citation type="submission" date="2016-04" db="EMBL/GenBank/DDBJ databases">
        <title>ATOL: Assembling a taxonomically balanced genome-scale reconstruction of the evolutionary history of the Enterobacteriaceae.</title>
        <authorList>
            <person name="Plunkett G.III."/>
            <person name="Neeno-Eckwall E.C."/>
            <person name="Glasner J.D."/>
            <person name="Perna N.T."/>
        </authorList>
    </citation>
    <scope>NUCLEOTIDE SEQUENCE [LARGE SCALE GENOMIC DNA]</scope>
    <source>
        <strain evidence="3 4">ATCC 51605</strain>
    </source>
</reference>
<accession>A0A1B7IQJ9</accession>
<dbReference type="Pfam" id="PF04492">
    <property type="entry name" value="Phage_rep_O"/>
    <property type="match status" value="1"/>
</dbReference>
<feature type="compositionally biased region" description="Basic and acidic residues" evidence="1">
    <location>
        <begin position="145"/>
        <end position="160"/>
    </location>
</feature>
<evidence type="ECO:0000313" key="3">
    <source>
        <dbReference type="EMBL" id="OAT32020.1"/>
    </source>
</evidence>
<evidence type="ECO:0000259" key="2">
    <source>
        <dbReference type="Pfam" id="PF04492"/>
    </source>
</evidence>
<feature type="domain" description="Bacteriophage lambda Replication protein O N-terminal" evidence="2">
    <location>
        <begin position="1"/>
        <end position="105"/>
    </location>
</feature>
<proteinExistence type="predicted"/>
<keyword evidence="4" id="KW-1185">Reference proteome</keyword>
<evidence type="ECO:0000256" key="1">
    <source>
        <dbReference type="SAM" id="MobiDB-lite"/>
    </source>
</evidence>
<feature type="region of interest" description="Disordered" evidence="1">
    <location>
        <begin position="122"/>
        <end position="204"/>
    </location>
</feature>
<evidence type="ECO:0000313" key="4">
    <source>
        <dbReference type="Proteomes" id="UP000078410"/>
    </source>
</evidence>
<dbReference type="InterPro" id="IPR006497">
    <property type="entry name" value="Phage_lambda_VrpO_N"/>
</dbReference>
<dbReference type="GO" id="GO:0006260">
    <property type="term" value="P:DNA replication"/>
    <property type="evidence" value="ECO:0007669"/>
    <property type="project" value="InterPro"/>
</dbReference>
<protein>
    <submittedName>
        <fullName evidence="3">Phage DNA replication protein O</fullName>
    </submittedName>
</protein>
<dbReference type="EMBL" id="LXER01000017">
    <property type="protein sequence ID" value="OAT32020.1"/>
    <property type="molecule type" value="Genomic_DNA"/>
</dbReference>
<gene>
    <name evidence="3" type="ORF">M975_1912</name>
</gene>
<comment type="caution">
    <text evidence="3">The sequence shown here is derived from an EMBL/GenBank/DDBJ whole genome shotgun (WGS) entry which is preliminary data.</text>
</comment>
<feature type="compositionally biased region" description="Low complexity" evidence="1">
    <location>
        <begin position="162"/>
        <end position="175"/>
    </location>
</feature>
<dbReference type="OrthoDB" id="5675294at2"/>
<name>A0A1B7IQJ9_9ENTR</name>
<dbReference type="PATRIC" id="fig|1354251.4.peg.1974"/>
<sequence>MENQKNGYIPLYRSVKKQPWAKDVYLRTLWENILLDAARQPFVANFKGHTWRLETGQLVTTSADLGLALCDRNGEPTSRHAVERMLTVFEKEGMISVHAERRKGTLITVLNYSEYAEKIPDLPAHNSAHKPEHNEASAGAASEVHPAHKPEHKAAHHEQEGNNNNKKTTSENSNESSDKPPKNLPVVRPGAAVQSPKGDKWGNADDLTAAEWMFKKVQIISPTAQEPTWSSWSNDIRLMRNALAVSHQEICEVFKWANADHFWQTNVMSPAKLREKWDTLKAQMNQPGRSTRTAAPAKPEVWNTREAWQEFI</sequence>
<dbReference type="AlphaFoldDB" id="A0A1B7IQJ9"/>
<dbReference type="Proteomes" id="UP000078410">
    <property type="component" value="Unassembled WGS sequence"/>
</dbReference>
<organism evidence="3 4">
    <name type="scientific">Buttiauxella brennerae ATCC 51605</name>
    <dbReference type="NCBI Taxonomy" id="1354251"/>
    <lineage>
        <taxon>Bacteria</taxon>
        <taxon>Pseudomonadati</taxon>
        <taxon>Pseudomonadota</taxon>
        <taxon>Gammaproteobacteria</taxon>
        <taxon>Enterobacterales</taxon>
        <taxon>Enterobacteriaceae</taxon>
        <taxon>Buttiauxella</taxon>
    </lineage>
</organism>